<evidence type="ECO:0000256" key="6">
    <source>
        <dbReference type="ARBA" id="ARBA00022958"/>
    </source>
</evidence>
<evidence type="ECO:0000313" key="11">
    <source>
        <dbReference type="EMBL" id="CAD5970964.1"/>
    </source>
</evidence>
<keyword evidence="6" id="KW-0630">Potassium</keyword>
<gene>
    <name evidence="11" type="primary">ktrB</name>
    <name evidence="11" type="ORF">PANO66_03953</name>
    <name evidence="12" type="ORF">PLAM_0393</name>
</gene>
<keyword evidence="9 10" id="KW-0472">Membrane</keyword>
<evidence type="ECO:0000256" key="5">
    <source>
        <dbReference type="ARBA" id="ARBA00022692"/>
    </source>
</evidence>
<evidence type="ECO:0000256" key="3">
    <source>
        <dbReference type="ARBA" id="ARBA00022475"/>
    </source>
</evidence>
<keyword evidence="7 10" id="KW-1133">Transmembrane helix</keyword>
<dbReference type="RefSeq" id="WP_026796011.1">
    <property type="nucleotide sequence ID" value="NZ_CAJCFV010000075.1"/>
</dbReference>
<evidence type="ECO:0000256" key="8">
    <source>
        <dbReference type="ARBA" id="ARBA00023065"/>
    </source>
</evidence>
<proteinExistence type="predicted"/>
<evidence type="ECO:0000256" key="4">
    <source>
        <dbReference type="ARBA" id="ARBA00022538"/>
    </source>
</evidence>
<feature type="transmembrane region" description="Helical" evidence="10">
    <location>
        <begin position="221"/>
        <end position="245"/>
    </location>
</feature>
<comment type="subcellular location">
    <subcellularLocation>
        <location evidence="1">Cell membrane</location>
        <topology evidence="1">Multi-pass membrane protein</topology>
    </subcellularLocation>
</comment>
<organism evidence="12">
    <name type="scientific">Planktothrix agardhii</name>
    <name type="common">Oscillatoria agardhii</name>
    <dbReference type="NCBI Taxonomy" id="1160"/>
    <lineage>
        <taxon>Bacteria</taxon>
        <taxon>Bacillati</taxon>
        <taxon>Cyanobacteriota</taxon>
        <taxon>Cyanophyceae</taxon>
        <taxon>Oscillatoriophycideae</taxon>
        <taxon>Oscillatoriales</taxon>
        <taxon>Microcoleaceae</taxon>
        <taxon>Planktothrix</taxon>
    </lineage>
</organism>
<dbReference type="AlphaFoldDB" id="A0A1J1JA63"/>
<reference evidence="12" key="1">
    <citation type="submission" date="2015-09" db="EMBL/GenBank/DDBJ databases">
        <authorList>
            <person name="Jackson K.R."/>
            <person name="Lunt B.L."/>
            <person name="Fisher J.N.B."/>
            <person name="Gardner A.V."/>
            <person name="Bailey M.E."/>
            <person name="Deus L.M."/>
            <person name="Earl A.S."/>
            <person name="Gibby P.D."/>
            <person name="Hartmann K.A."/>
            <person name="Liu J.E."/>
            <person name="Manci A.M."/>
            <person name="Nielsen D.A."/>
            <person name="Solomon M.B."/>
            <person name="Breakwell D.P."/>
            <person name="Burnett S.H."/>
            <person name="Grose J.H."/>
        </authorList>
    </citation>
    <scope>NUCLEOTIDE SEQUENCE</scope>
    <source>
        <strain evidence="12">7805</strain>
    </source>
</reference>
<feature type="transmembrane region" description="Helical" evidence="10">
    <location>
        <begin position="405"/>
        <end position="426"/>
    </location>
</feature>
<dbReference type="GO" id="GO:0005886">
    <property type="term" value="C:plasma membrane"/>
    <property type="evidence" value="ECO:0007669"/>
    <property type="project" value="UniProtKB-SubCell"/>
</dbReference>
<dbReference type="Proteomes" id="UP001153761">
    <property type="component" value="Chromosome"/>
</dbReference>
<dbReference type="EMBL" id="LR882963">
    <property type="protein sequence ID" value="CAD5970964.1"/>
    <property type="molecule type" value="Genomic_DNA"/>
</dbReference>
<keyword evidence="2" id="KW-0813">Transport</keyword>
<feature type="transmembrane region" description="Helical" evidence="10">
    <location>
        <begin position="284"/>
        <end position="302"/>
    </location>
</feature>
<sequence length="444" mass="48076">MTVSRTIGLGFLAVIALGTILLMLPFSLSARTWGNPLTALFTSTSAVCVTGLSVVDVGKFYSFWGQFIIVLLVQVGGLGYMTVTTFLLLLLGRKFRLKDKLALQQSLDASGIAGAVPLLKSIVATTALFEITGIFLLLFVFVPDLGWSQGLWFALFHSVNAFNNAGFGLLSDSFVRYVNSPVLNFIITFLIIWGGMGYQVIQELYLWIGNRLSKYPLRRDFSVHFRVVTSTTIFLLILGTALLFFTEHHNPGTLAPLNFPDQVMAAWFQSVTTRTAGFNTINNGELTVAGLFISIILMFIGASPGGTGGGIKTTTLRILANSTRSALQGREEVICYKRQIPLPLILKAIGVLFGSFMVICISAILISLSQPNIDFDSILFEVVSAFATVGLSTGITASLTPLSQLIIITTMYVGRVGVILLMSAILGDPKPTSIDYPEQNLLVG</sequence>
<evidence type="ECO:0000256" key="7">
    <source>
        <dbReference type="ARBA" id="ARBA00022989"/>
    </source>
</evidence>
<feature type="transmembrane region" description="Helical" evidence="10">
    <location>
        <begin position="6"/>
        <end position="25"/>
    </location>
</feature>
<feature type="transmembrane region" description="Helical" evidence="10">
    <location>
        <begin position="112"/>
        <end position="139"/>
    </location>
</feature>
<feature type="transmembrane region" description="Helical" evidence="10">
    <location>
        <begin position="182"/>
        <end position="201"/>
    </location>
</feature>
<dbReference type="PANTHER" id="PTHR32024:SF1">
    <property type="entry name" value="KTR SYSTEM POTASSIUM UPTAKE PROTEIN B"/>
    <property type="match status" value="1"/>
</dbReference>
<dbReference type="PANTHER" id="PTHR32024">
    <property type="entry name" value="TRK SYSTEM POTASSIUM UPTAKE PROTEIN TRKG-RELATED"/>
    <property type="match status" value="1"/>
</dbReference>
<name>A0A1J1JA63_PLAAG</name>
<evidence type="ECO:0000256" key="1">
    <source>
        <dbReference type="ARBA" id="ARBA00004651"/>
    </source>
</evidence>
<keyword evidence="3" id="KW-1003">Cell membrane</keyword>
<evidence type="ECO:0000256" key="9">
    <source>
        <dbReference type="ARBA" id="ARBA00023136"/>
    </source>
</evidence>
<feature type="transmembrane region" description="Helical" evidence="10">
    <location>
        <begin position="344"/>
        <end position="366"/>
    </location>
</feature>
<evidence type="ECO:0000313" key="12">
    <source>
        <dbReference type="EMBL" id="CUM58360.1"/>
    </source>
</evidence>
<evidence type="ECO:0000256" key="10">
    <source>
        <dbReference type="SAM" id="Phobius"/>
    </source>
</evidence>
<dbReference type="InterPro" id="IPR003445">
    <property type="entry name" value="Cat_transpt"/>
</dbReference>
<dbReference type="GO" id="GO:0015379">
    <property type="term" value="F:potassium:chloride symporter activity"/>
    <property type="evidence" value="ECO:0007669"/>
    <property type="project" value="InterPro"/>
</dbReference>
<keyword evidence="5 10" id="KW-0812">Transmembrane</keyword>
<feature type="transmembrane region" description="Helical" evidence="10">
    <location>
        <begin position="67"/>
        <end position="91"/>
    </location>
</feature>
<keyword evidence="8" id="KW-0406">Ion transport</keyword>
<protein>
    <submittedName>
        <fullName evidence="11">Ktr system potassium uptake protein B</fullName>
    </submittedName>
    <submittedName>
        <fullName evidence="12">TrkH family potassium uptake protein</fullName>
    </submittedName>
</protein>
<accession>A0A1J1JA63</accession>
<evidence type="ECO:0000256" key="2">
    <source>
        <dbReference type="ARBA" id="ARBA00022448"/>
    </source>
</evidence>
<keyword evidence="4" id="KW-0633">Potassium transport</keyword>
<dbReference type="NCBIfam" id="TIGR00933">
    <property type="entry name" value="2a38"/>
    <property type="match status" value="1"/>
</dbReference>
<dbReference type="InterPro" id="IPR004772">
    <property type="entry name" value="TrkH"/>
</dbReference>
<feature type="transmembrane region" description="Helical" evidence="10">
    <location>
        <begin position="378"/>
        <end position="399"/>
    </location>
</feature>
<dbReference type="EMBL" id="LO018304">
    <property type="protein sequence ID" value="CUM58360.1"/>
    <property type="molecule type" value="Genomic_DNA"/>
</dbReference>
<reference evidence="11" key="2">
    <citation type="submission" date="2020-09" db="EMBL/GenBank/DDBJ databases">
        <authorList>
            <person name="Blom J."/>
        </authorList>
    </citation>
    <scope>NUCLEOTIDE SEQUENCE</scope>
    <source>
        <strain evidence="11">No.66</strain>
    </source>
</reference>
<dbReference type="Pfam" id="PF02386">
    <property type="entry name" value="TrkH"/>
    <property type="match status" value="1"/>
</dbReference>